<comment type="caution">
    <text evidence="2">The sequence shown here is derived from an EMBL/GenBank/DDBJ whole genome shotgun (WGS) entry which is preliminary data.</text>
</comment>
<organism evidence="2 3">
    <name type="scientific">Colletotrichum liriopes</name>
    <dbReference type="NCBI Taxonomy" id="708192"/>
    <lineage>
        <taxon>Eukaryota</taxon>
        <taxon>Fungi</taxon>
        <taxon>Dikarya</taxon>
        <taxon>Ascomycota</taxon>
        <taxon>Pezizomycotina</taxon>
        <taxon>Sordariomycetes</taxon>
        <taxon>Hypocreomycetidae</taxon>
        <taxon>Glomerellales</taxon>
        <taxon>Glomerellaceae</taxon>
        <taxon>Colletotrichum</taxon>
        <taxon>Colletotrichum spaethianum species complex</taxon>
    </lineage>
</organism>
<evidence type="ECO:0000313" key="3">
    <source>
        <dbReference type="Proteomes" id="UP001055172"/>
    </source>
</evidence>
<dbReference type="AlphaFoldDB" id="A0AA37GBJ8"/>
<protein>
    <submittedName>
        <fullName evidence="2">Uncharacterized protein</fullName>
    </submittedName>
</protein>
<reference evidence="2 3" key="1">
    <citation type="submission" date="2021-07" db="EMBL/GenBank/DDBJ databases">
        <title>Genome data of Colletotrichum spaethianum.</title>
        <authorList>
            <person name="Utami Y.D."/>
            <person name="Hiruma K."/>
        </authorList>
    </citation>
    <scope>NUCLEOTIDE SEQUENCE [LARGE SCALE GENOMIC DNA]</scope>
    <source>
        <strain evidence="2 3">MAFF 242679</strain>
    </source>
</reference>
<sequence>MAFEKKCISIPPLQQSLRHASTTAHAKSASRPKLSPDSRQISAFAVSSRPGIPPDSGGNPLQTPHNSIYICPEPLVAALRIFGVSNTGRGNVGDGVRADGSAADSGCLGSVRL</sequence>
<feature type="region of interest" description="Disordered" evidence="1">
    <location>
        <begin position="18"/>
        <end position="64"/>
    </location>
</feature>
<gene>
    <name evidence="2" type="ORF">ColLi_00497</name>
</gene>
<evidence type="ECO:0000256" key="1">
    <source>
        <dbReference type="SAM" id="MobiDB-lite"/>
    </source>
</evidence>
<name>A0AA37GBJ8_9PEZI</name>
<dbReference type="Proteomes" id="UP001055172">
    <property type="component" value="Unassembled WGS sequence"/>
</dbReference>
<feature type="compositionally biased region" description="Low complexity" evidence="1">
    <location>
        <begin position="19"/>
        <end position="29"/>
    </location>
</feature>
<proteinExistence type="predicted"/>
<dbReference type="EMBL" id="BPPX01000001">
    <property type="protein sequence ID" value="GJC77659.1"/>
    <property type="molecule type" value="Genomic_DNA"/>
</dbReference>
<evidence type="ECO:0000313" key="2">
    <source>
        <dbReference type="EMBL" id="GJC77659.1"/>
    </source>
</evidence>
<accession>A0AA37GBJ8</accession>
<keyword evidence="3" id="KW-1185">Reference proteome</keyword>